<accession>A0A7J7J5I8</accession>
<dbReference type="Proteomes" id="UP000593567">
    <property type="component" value="Unassembled WGS sequence"/>
</dbReference>
<dbReference type="AlphaFoldDB" id="A0A7J7J5I8"/>
<organism evidence="1 2">
    <name type="scientific">Bugula neritina</name>
    <name type="common">Brown bryozoan</name>
    <name type="synonym">Sertularia neritina</name>
    <dbReference type="NCBI Taxonomy" id="10212"/>
    <lineage>
        <taxon>Eukaryota</taxon>
        <taxon>Metazoa</taxon>
        <taxon>Spiralia</taxon>
        <taxon>Lophotrochozoa</taxon>
        <taxon>Bryozoa</taxon>
        <taxon>Gymnolaemata</taxon>
        <taxon>Cheilostomatida</taxon>
        <taxon>Flustrina</taxon>
        <taxon>Buguloidea</taxon>
        <taxon>Bugulidae</taxon>
        <taxon>Bugula</taxon>
    </lineage>
</organism>
<keyword evidence="2" id="KW-1185">Reference proteome</keyword>
<reference evidence="1" key="1">
    <citation type="submission" date="2020-06" db="EMBL/GenBank/DDBJ databases">
        <title>Draft genome of Bugula neritina, a colonial animal packing powerful symbionts and potential medicines.</title>
        <authorList>
            <person name="Rayko M."/>
        </authorList>
    </citation>
    <scope>NUCLEOTIDE SEQUENCE [LARGE SCALE GENOMIC DNA]</scope>
    <source>
        <strain evidence="1">Kwan_BN1</strain>
    </source>
</reference>
<protein>
    <submittedName>
        <fullName evidence="1">Uncharacterized protein</fullName>
    </submittedName>
</protein>
<comment type="caution">
    <text evidence="1">The sequence shown here is derived from an EMBL/GenBank/DDBJ whole genome shotgun (WGS) entry which is preliminary data.</text>
</comment>
<proteinExistence type="predicted"/>
<sequence length="218" mass="24471">MEVDGAVIDGTIAPVEQKQESLKRQQTFEKKIKISAHHQPRTTRAKLISMCLVKELGKDCLLPIPSEYEAAGLDLLRLTKKDGAIDCHPYSLVGKTTPAPKKPSEDKTTYLSGRSCDTEESLSGDLAAQVFDDYKASVHGGITVKWKGEFDKFKLDKLISESLRDYMLKSHIKKDHYWIKKACAGEIELFVITGVLRTTTPTEIYINWDPEKCQPSQV</sequence>
<gene>
    <name evidence="1" type="ORF">EB796_020211</name>
</gene>
<evidence type="ECO:0000313" key="1">
    <source>
        <dbReference type="EMBL" id="KAF6021480.1"/>
    </source>
</evidence>
<dbReference type="EMBL" id="VXIV02003025">
    <property type="protein sequence ID" value="KAF6021480.1"/>
    <property type="molecule type" value="Genomic_DNA"/>
</dbReference>
<name>A0A7J7J5I8_BUGNE</name>
<evidence type="ECO:0000313" key="2">
    <source>
        <dbReference type="Proteomes" id="UP000593567"/>
    </source>
</evidence>